<name>A0AAC8TD61_9BACT</name>
<dbReference type="AlphaFoldDB" id="A0AAC8TD61"/>
<dbReference type="Proteomes" id="UP000035579">
    <property type="component" value="Chromosome"/>
</dbReference>
<organism evidence="2 3">
    <name type="scientific">Archangium gephyra</name>
    <dbReference type="NCBI Taxonomy" id="48"/>
    <lineage>
        <taxon>Bacteria</taxon>
        <taxon>Pseudomonadati</taxon>
        <taxon>Myxococcota</taxon>
        <taxon>Myxococcia</taxon>
        <taxon>Myxococcales</taxon>
        <taxon>Cystobacterineae</taxon>
        <taxon>Archangiaceae</taxon>
        <taxon>Archangium</taxon>
    </lineage>
</organism>
<gene>
    <name evidence="2" type="ORF">AA314_03293</name>
</gene>
<dbReference type="EMBL" id="CP011509">
    <property type="protein sequence ID" value="AKJ01667.1"/>
    <property type="molecule type" value="Genomic_DNA"/>
</dbReference>
<sequence>MLLTGLRQAFRHGELTSGAEASAAPAGCHGGPGSGMPSA</sequence>
<dbReference type="KEGG" id="age:AA314_03293"/>
<feature type="region of interest" description="Disordered" evidence="1">
    <location>
        <begin position="15"/>
        <end position="39"/>
    </location>
</feature>
<feature type="compositionally biased region" description="Gly residues" evidence="1">
    <location>
        <begin position="28"/>
        <end position="39"/>
    </location>
</feature>
<proteinExistence type="predicted"/>
<evidence type="ECO:0000313" key="2">
    <source>
        <dbReference type="EMBL" id="AKJ01667.1"/>
    </source>
</evidence>
<evidence type="ECO:0000313" key="3">
    <source>
        <dbReference type="Proteomes" id="UP000035579"/>
    </source>
</evidence>
<reference evidence="2 3" key="1">
    <citation type="submission" date="2015-05" db="EMBL/GenBank/DDBJ databases">
        <title>Genome assembly of Archangium gephyra DSM 2261.</title>
        <authorList>
            <person name="Sharma G."/>
            <person name="Subramanian S."/>
        </authorList>
    </citation>
    <scope>NUCLEOTIDE SEQUENCE [LARGE SCALE GENOMIC DNA]</scope>
    <source>
        <strain evidence="2 3">DSM 2261</strain>
    </source>
</reference>
<accession>A0AAC8TD61</accession>
<evidence type="ECO:0000256" key="1">
    <source>
        <dbReference type="SAM" id="MobiDB-lite"/>
    </source>
</evidence>
<protein>
    <submittedName>
        <fullName evidence="2">Uncharacterized protein</fullName>
    </submittedName>
</protein>